<name>A0A8H7AIK4_9EURO</name>
<gene>
    <name evidence="2" type="ORF">GJ744_009126</name>
</gene>
<keyword evidence="3" id="KW-1185">Reference proteome</keyword>
<evidence type="ECO:0000313" key="3">
    <source>
        <dbReference type="Proteomes" id="UP000606974"/>
    </source>
</evidence>
<dbReference type="EMBL" id="JAACFV010000052">
    <property type="protein sequence ID" value="KAF7508577.1"/>
    <property type="molecule type" value="Genomic_DNA"/>
</dbReference>
<feature type="region of interest" description="Disordered" evidence="1">
    <location>
        <begin position="1"/>
        <end position="21"/>
    </location>
</feature>
<organism evidence="2 3">
    <name type="scientific">Endocarpon pusillum</name>
    <dbReference type="NCBI Taxonomy" id="364733"/>
    <lineage>
        <taxon>Eukaryota</taxon>
        <taxon>Fungi</taxon>
        <taxon>Dikarya</taxon>
        <taxon>Ascomycota</taxon>
        <taxon>Pezizomycotina</taxon>
        <taxon>Eurotiomycetes</taxon>
        <taxon>Chaetothyriomycetidae</taxon>
        <taxon>Verrucariales</taxon>
        <taxon>Verrucariaceae</taxon>
        <taxon>Endocarpon</taxon>
    </lineage>
</organism>
<sequence length="127" mass="14001">MQVPTNEVKKHNSGTRYSAYPTRAYAPIQQQERGMQVKEGNAIIGFDNGKTGMLKEMNEEKGRFTTGKLPLLDRVPCDLGSMLFNFGGWLADGLLLLPPPAPSSRAEIPFELCRSPGVPDDSRKPHS</sequence>
<reference evidence="2" key="1">
    <citation type="submission" date="2020-02" db="EMBL/GenBank/DDBJ databases">
        <authorList>
            <person name="Palmer J.M."/>
        </authorList>
    </citation>
    <scope>NUCLEOTIDE SEQUENCE</scope>
    <source>
        <strain evidence="2">EPUS1.4</strain>
        <tissue evidence="2">Thallus</tissue>
    </source>
</reference>
<proteinExistence type="predicted"/>
<comment type="caution">
    <text evidence="2">The sequence shown here is derived from an EMBL/GenBank/DDBJ whole genome shotgun (WGS) entry which is preliminary data.</text>
</comment>
<dbReference type="AlphaFoldDB" id="A0A8H7AIK4"/>
<accession>A0A8H7AIK4</accession>
<dbReference type="Proteomes" id="UP000606974">
    <property type="component" value="Unassembled WGS sequence"/>
</dbReference>
<protein>
    <submittedName>
        <fullName evidence="2">Uncharacterized protein</fullName>
    </submittedName>
</protein>
<evidence type="ECO:0000313" key="2">
    <source>
        <dbReference type="EMBL" id="KAF7508577.1"/>
    </source>
</evidence>
<evidence type="ECO:0000256" key="1">
    <source>
        <dbReference type="SAM" id="MobiDB-lite"/>
    </source>
</evidence>